<dbReference type="InterPro" id="IPR006655">
    <property type="entry name" value="Mopterin_OxRdtase_prok_CS"/>
</dbReference>
<dbReference type="SUPFAM" id="SSF53706">
    <property type="entry name" value="Formate dehydrogenase/DMSO reductase, domains 1-3"/>
    <property type="match status" value="1"/>
</dbReference>
<keyword evidence="6" id="KW-0411">Iron-sulfur</keyword>
<evidence type="ECO:0000256" key="4">
    <source>
        <dbReference type="ARBA" id="ARBA00023002"/>
    </source>
</evidence>
<dbReference type="Pfam" id="PF00384">
    <property type="entry name" value="Molybdopterin"/>
    <property type="match status" value="1"/>
</dbReference>
<dbReference type="PROSITE" id="PS51669">
    <property type="entry name" value="4FE4S_MOW_BIS_MGD"/>
    <property type="match status" value="1"/>
</dbReference>
<dbReference type="PROSITE" id="PS00551">
    <property type="entry name" value="MOLYBDOPTERIN_PROK_1"/>
    <property type="match status" value="1"/>
</dbReference>
<dbReference type="Gene3D" id="3.40.228.10">
    <property type="entry name" value="Dimethylsulfoxide Reductase, domain 2"/>
    <property type="match status" value="1"/>
</dbReference>
<evidence type="ECO:0000259" key="7">
    <source>
        <dbReference type="PROSITE" id="PS51669"/>
    </source>
</evidence>
<dbReference type="InterPro" id="IPR006478">
    <property type="entry name" value="Formate_DH_asu"/>
</dbReference>
<dbReference type="PROSITE" id="PS00932">
    <property type="entry name" value="MOLYBDOPTERIN_PROK_3"/>
    <property type="match status" value="1"/>
</dbReference>
<dbReference type="SUPFAM" id="SSF50692">
    <property type="entry name" value="ADC-like"/>
    <property type="match status" value="1"/>
</dbReference>
<accession>A0ABT8M2L3</accession>
<comment type="caution">
    <text evidence="8">The sequence shown here is derived from an EMBL/GenBank/DDBJ whole genome shotgun (WGS) entry which is preliminary data.</text>
</comment>
<dbReference type="SMART" id="SM00926">
    <property type="entry name" value="Molybdop_Fe4S4"/>
    <property type="match status" value="1"/>
</dbReference>
<evidence type="ECO:0000313" key="8">
    <source>
        <dbReference type="EMBL" id="MDN7013102.1"/>
    </source>
</evidence>
<dbReference type="Gene3D" id="2.40.40.20">
    <property type="match status" value="1"/>
</dbReference>
<dbReference type="InterPro" id="IPR041924">
    <property type="entry name" value="Formate_Dh-H_N"/>
</dbReference>
<dbReference type="EMBL" id="VCYI01000010">
    <property type="protein sequence ID" value="MDN7013102.1"/>
    <property type="molecule type" value="Genomic_DNA"/>
</dbReference>
<dbReference type="PROSITE" id="PS00490">
    <property type="entry name" value="MOLYBDOPTERIN_PROK_2"/>
    <property type="match status" value="1"/>
</dbReference>
<name>A0ABT8M2L3_9EURY</name>
<evidence type="ECO:0000256" key="5">
    <source>
        <dbReference type="ARBA" id="ARBA00023004"/>
    </source>
</evidence>
<dbReference type="InterPro" id="IPR041925">
    <property type="entry name" value="CT_Formate-Dh_H"/>
</dbReference>
<dbReference type="Pfam" id="PF01568">
    <property type="entry name" value="Molydop_binding"/>
    <property type="match status" value="1"/>
</dbReference>
<dbReference type="CDD" id="cd02790">
    <property type="entry name" value="MopB_CT_Formate-Dh_H"/>
    <property type="match status" value="1"/>
</dbReference>
<dbReference type="InterPro" id="IPR050123">
    <property type="entry name" value="Prok_molybdopt-oxidoreductase"/>
</dbReference>
<dbReference type="InterPro" id="IPR009010">
    <property type="entry name" value="Asp_de-COase-like_dom_sf"/>
</dbReference>
<dbReference type="InterPro" id="IPR006657">
    <property type="entry name" value="MoPterin_dinucl-bd_dom"/>
</dbReference>
<dbReference type="Proteomes" id="UP001168423">
    <property type="component" value="Unassembled WGS sequence"/>
</dbReference>
<dbReference type="NCBIfam" id="TIGR01591">
    <property type="entry name" value="Fdh-alpha"/>
    <property type="match status" value="1"/>
</dbReference>
<dbReference type="InterPro" id="IPR006963">
    <property type="entry name" value="Mopterin_OxRdtase_4Fe-4S_dom"/>
</dbReference>
<evidence type="ECO:0000313" key="9">
    <source>
        <dbReference type="Proteomes" id="UP001168423"/>
    </source>
</evidence>
<keyword evidence="3" id="KW-0479">Metal-binding</keyword>
<evidence type="ECO:0000256" key="2">
    <source>
        <dbReference type="ARBA" id="ARBA00022485"/>
    </source>
</evidence>
<dbReference type="RefSeq" id="WP_301677686.1">
    <property type="nucleotide sequence ID" value="NZ_VCYI01000010.1"/>
</dbReference>
<evidence type="ECO:0000256" key="3">
    <source>
        <dbReference type="ARBA" id="ARBA00022723"/>
    </source>
</evidence>
<reference evidence="8" key="1">
    <citation type="submission" date="2019-05" db="EMBL/GenBank/DDBJ databases">
        <title>Isolation and characterization of methanogens from the cold seep sediment at Four-Way Closure Ridge.</title>
        <authorList>
            <person name="You Y.-T."/>
            <person name="Chen S.-C."/>
            <person name="Zhang W.-L."/>
            <person name="Lai M.-C."/>
        </authorList>
    </citation>
    <scope>NUCLEOTIDE SEQUENCE</scope>
    <source>
        <strain evidence="8">FWC-SCC3</strain>
    </source>
</reference>
<dbReference type="PANTHER" id="PTHR43105:SF14">
    <property type="entry name" value="FORMATE DEHYDROGENASE H"/>
    <property type="match status" value="1"/>
</dbReference>
<protein>
    <submittedName>
        <fullName evidence="8">Formate dehydrogenase subunit alpha</fullName>
    </submittedName>
</protein>
<dbReference type="InterPro" id="IPR027467">
    <property type="entry name" value="MopterinOxRdtase_cofactor_BS"/>
</dbReference>
<dbReference type="Gene3D" id="2.20.25.90">
    <property type="entry name" value="ADC-like domains"/>
    <property type="match status" value="1"/>
</dbReference>
<feature type="domain" description="4Fe-4S Mo/W bis-MGD-type" evidence="7">
    <location>
        <begin position="8"/>
        <end position="64"/>
    </location>
</feature>
<dbReference type="Pfam" id="PF04879">
    <property type="entry name" value="Molybdop_Fe4S4"/>
    <property type="match status" value="1"/>
</dbReference>
<comment type="similarity">
    <text evidence="1">Belongs to the prokaryotic molybdopterin-containing oxidoreductase family.</text>
</comment>
<keyword evidence="4" id="KW-0560">Oxidoreductase</keyword>
<dbReference type="PANTHER" id="PTHR43105">
    <property type="entry name" value="RESPIRATORY NITRATE REDUCTASE"/>
    <property type="match status" value="1"/>
</dbReference>
<evidence type="ECO:0000256" key="6">
    <source>
        <dbReference type="ARBA" id="ARBA00023014"/>
    </source>
</evidence>
<keyword evidence="9" id="KW-1185">Reference proteome</keyword>
<dbReference type="Gene3D" id="3.40.50.740">
    <property type="match status" value="1"/>
</dbReference>
<sequence>MADTNGKLRYVPTTCPYCGVGCGLNLVVNDGKLVGVEPLKRTPINEGKLCPKGATCWEFVHSPDRLTKPLIKKNGEFIEATWDEAYDLIASKFKETYEKFGPKSLGFQVSCRTPNEECYIMQKLARVAFKTNNIDNCARICHGPSVAGLSLSFGSGAATNPFEDVMNSDVIFMIGANTIEAHPLAGRRLVQAKKAGKKIVVCDPRYTPTARLADEWVRYNPSTNIALINSIMYWIIQENLHDKEFIEKRTTGFEDLKKTVENYADVESITGVPTERVKEIARIYANANNAVIIYCLGITELSTGTDNVRSLGNLAMLTGNVGRPGTGVNPLRGQNNVQGACDMGAYPNVFSGYQKCEDDATRKRMEELWGVTGLESEYGVTLTEQITQCGDPIKAMYIFALNPVVSYPDSNHVMRSLEKLDFLVVQDLFMTETAKYADVILPGASFAEKDGTFTSGERRINRVRKAVEPPGDAKEDWQIFVDLAHTLGLQGFDFNSPEDIWNDVRRVTPSMNGISYARMEKPESVHWPCPAEDHPGTPILHREKFASADGLGHFFGIEHRPPAEVADAEYPFTLMTGRLLFHYHTRTQTGRAGLLHHEVPEGFVQINNEDAARMNIQNGEKIKLTSRRGEVETLAKVTDQVAPGVLMMTMHFADAAANMLTNTALDPLSKMPELKHSAVKVEKITGVQ</sequence>
<proteinExistence type="inferred from homology"/>
<keyword evidence="5" id="KW-0408">Iron</keyword>
<dbReference type="CDD" id="cd02753">
    <property type="entry name" value="MopB_Formate-Dh-H"/>
    <property type="match status" value="1"/>
</dbReference>
<keyword evidence="2" id="KW-0004">4Fe-4S</keyword>
<organism evidence="8 9">
    <name type="scientific">Methanoculleus methanifontis</name>
    <dbReference type="NCBI Taxonomy" id="2584086"/>
    <lineage>
        <taxon>Archaea</taxon>
        <taxon>Methanobacteriati</taxon>
        <taxon>Methanobacteriota</taxon>
        <taxon>Stenosarchaea group</taxon>
        <taxon>Methanomicrobia</taxon>
        <taxon>Methanomicrobiales</taxon>
        <taxon>Methanomicrobiaceae</taxon>
        <taxon>Methanoculleus</taxon>
    </lineage>
</organism>
<gene>
    <name evidence="8" type="ORF">FGW20_08620</name>
</gene>
<evidence type="ECO:0000256" key="1">
    <source>
        <dbReference type="ARBA" id="ARBA00010312"/>
    </source>
</evidence>
<dbReference type="InterPro" id="IPR006656">
    <property type="entry name" value="Mopterin_OxRdtase"/>
</dbReference>